<name>A0A3B0N8L5_THEAN</name>
<dbReference type="VEuPathDB" id="PiroplasmaDB:TA14325"/>
<dbReference type="AlphaFoldDB" id="A0A3B0N8L5"/>
<sequence length="342" mass="40188">MATVTVDDDKKLKSRSLSTETMDGIPEFDEEPENQTSGRSAWDSVKITITAFFLTFALLLLVVLIYEILGHKNDQRKRDTRRYVNEELKKFRIEDKQKLNKIIVGHLENLAQGTRFDKIELTAPENVENRQLKKEAPLHFESNVNSFTLRESSPYKSFDELEYKKVSYNCYRKDLFRQNINGTGTNLRFIAKSSKIPEGSSENSGKCATSYYWIYYTPETQKTRIYSMGPYYGHHEVKMVESMFTPIDKEGNLTLTGCVPPIDNIRKDYDWNEEYKFIRRTAYITEESPKFRDFVEFQEFLDRKIEEEVKEYDEKIRILSHDSESVQHYSTLKEATNCVYSI</sequence>
<evidence type="ECO:0000256" key="2">
    <source>
        <dbReference type="SAM" id="Phobius"/>
    </source>
</evidence>
<protein>
    <submittedName>
        <fullName evidence="4">Uncharacterized protein</fullName>
    </submittedName>
</protein>
<evidence type="ECO:0000313" key="3">
    <source>
        <dbReference type="EMBL" id="SVP90813.1"/>
    </source>
</evidence>
<dbReference type="EMBL" id="UIVT01000002">
    <property type="protein sequence ID" value="SVP90813.1"/>
    <property type="molecule type" value="Genomic_DNA"/>
</dbReference>
<proteinExistence type="predicted"/>
<accession>A0A3B0N8L5</accession>
<keyword evidence="2" id="KW-0812">Transmembrane</keyword>
<evidence type="ECO:0000256" key="1">
    <source>
        <dbReference type="SAM" id="MobiDB-lite"/>
    </source>
</evidence>
<feature type="transmembrane region" description="Helical" evidence="2">
    <location>
        <begin position="47"/>
        <end position="69"/>
    </location>
</feature>
<keyword evidence="2" id="KW-0472">Membrane</keyword>
<dbReference type="EMBL" id="UIVS01000002">
    <property type="protein sequence ID" value="SVP91356.1"/>
    <property type="molecule type" value="Genomic_DNA"/>
</dbReference>
<reference evidence="4" key="1">
    <citation type="submission" date="2018-07" db="EMBL/GenBank/DDBJ databases">
        <authorList>
            <person name="Quirk P.G."/>
            <person name="Krulwich T.A."/>
        </authorList>
    </citation>
    <scope>NUCLEOTIDE SEQUENCE</scope>
    <source>
        <strain evidence="4">Anand</strain>
    </source>
</reference>
<gene>
    <name evidence="3" type="ORF">TAT_000152400</name>
    <name evidence="4" type="ORF">TAV_000152500</name>
</gene>
<keyword evidence="2" id="KW-1133">Transmembrane helix</keyword>
<organism evidence="4">
    <name type="scientific">Theileria annulata</name>
    <dbReference type="NCBI Taxonomy" id="5874"/>
    <lineage>
        <taxon>Eukaryota</taxon>
        <taxon>Sar</taxon>
        <taxon>Alveolata</taxon>
        <taxon>Apicomplexa</taxon>
        <taxon>Aconoidasida</taxon>
        <taxon>Piroplasmida</taxon>
        <taxon>Theileriidae</taxon>
        <taxon>Theileria</taxon>
    </lineage>
</organism>
<feature type="region of interest" description="Disordered" evidence="1">
    <location>
        <begin position="1"/>
        <end position="39"/>
    </location>
</feature>
<evidence type="ECO:0000313" key="4">
    <source>
        <dbReference type="EMBL" id="SVP91356.1"/>
    </source>
</evidence>